<feature type="active site" description="Charge relay system" evidence="8 9">
    <location>
        <position position="95"/>
    </location>
</feature>
<dbReference type="InterPro" id="IPR023827">
    <property type="entry name" value="Peptidase_S8_Asp-AS"/>
</dbReference>
<dbReference type="GO" id="GO:0005615">
    <property type="term" value="C:extracellular space"/>
    <property type="evidence" value="ECO:0007669"/>
    <property type="project" value="TreeGrafter"/>
</dbReference>
<dbReference type="InterPro" id="IPR046450">
    <property type="entry name" value="PA_dom_sf"/>
</dbReference>
<dbReference type="GO" id="GO:0006508">
    <property type="term" value="P:proteolysis"/>
    <property type="evidence" value="ECO:0007669"/>
    <property type="project" value="UniProtKB-KW"/>
</dbReference>
<dbReference type="InterPro" id="IPR022398">
    <property type="entry name" value="Peptidase_S8_His-AS"/>
</dbReference>
<feature type="active site" description="Charge relay system" evidence="8 9">
    <location>
        <position position="146"/>
    </location>
</feature>
<dbReference type="CDD" id="cd00538">
    <property type="entry name" value="PA"/>
    <property type="match status" value="1"/>
</dbReference>
<organism evidence="13 14">
    <name type="scientific">Dispira parvispora</name>
    <dbReference type="NCBI Taxonomy" id="1520584"/>
    <lineage>
        <taxon>Eukaryota</taxon>
        <taxon>Fungi</taxon>
        <taxon>Fungi incertae sedis</taxon>
        <taxon>Zoopagomycota</taxon>
        <taxon>Kickxellomycotina</taxon>
        <taxon>Dimargaritomycetes</taxon>
        <taxon>Dimargaritales</taxon>
        <taxon>Dimargaritaceae</taxon>
        <taxon>Dispira</taxon>
    </lineage>
</organism>
<dbReference type="PROSITE" id="PS00137">
    <property type="entry name" value="SUBTILASE_HIS"/>
    <property type="match status" value="1"/>
</dbReference>
<dbReference type="InterPro" id="IPR015500">
    <property type="entry name" value="Peptidase_S8_subtilisin-rel"/>
</dbReference>
<evidence type="ECO:0000256" key="6">
    <source>
        <dbReference type="ARBA" id="ARBA00022801"/>
    </source>
</evidence>
<evidence type="ECO:0000256" key="7">
    <source>
        <dbReference type="ARBA" id="ARBA00022825"/>
    </source>
</evidence>
<dbReference type="GO" id="GO:0004252">
    <property type="term" value="F:serine-type endopeptidase activity"/>
    <property type="evidence" value="ECO:0007669"/>
    <property type="project" value="UniProtKB-UniRule"/>
</dbReference>
<dbReference type="PROSITE" id="PS00136">
    <property type="entry name" value="SUBTILASE_ASP"/>
    <property type="match status" value="1"/>
</dbReference>
<dbReference type="CDD" id="cd07489">
    <property type="entry name" value="Peptidases_S8_5"/>
    <property type="match status" value="1"/>
</dbReference>
<dbReference type="Gene3D" id="3.40.50.200">
    <property type="entry name" value="Peptidase S8/S53 domain"/>
    <property type="match status" value="1"/>
</dbReference>
<accession>A0A9W8AQ63</accession>
<evidence type="ECO:0000256" key="10">
    <source>
        <dbReference type="RuleBase" id="RU003355"/>
    </source>
</evidence>
<sequence>MNIPYRYSHNFSIVYSGVGLEVNAEYEGVISTFSLVEAIYPNVVATTASTRRLLPRTSTNFPAQAQLAHEVTGYANFRKKYPEIKGKGIKIGILDSGLDYLHPAFGGCFKTKGCRITHGYDFIGDDFDGGKTAQPDADPMDTCNGHGTHVAGILAGNDGEFQGVAPEASLGVYRISGCTGETTSELIVKALELAHQDGMQVINLSIGTPSGFGIEIDSKVGNNLAELGVVVVSAAGNMGLHSMWMSNAPASGEGVVSVASSQPAHYYSLFFTDHSNNDQKLIRSDTQSLDIRANIHRVAVVHVVDNKGNNTACSPFTVALQGKVALVQRGGCKISAKAQYAMEAGAVAVLVYNVDDLTFAAFEVDEKIQIPVMCIEKSAGKDLVQRLSTGQSVEVSIDESLEAFAEADPDTVSWFSSWGPSTKLTFKPDITAPGDRIYSTIPRSMGYYALQSGTSMASPYIAGCFALLMEMQPNRTVTEYRSFLQYTTKVLLMPNKNYTSSPAQQGNGRVNMDMMAEIFDLNVTYTPCLFDRSTVPKDQLYRTLNVTIQNLSNASYTISISSSSSQQVTAFTPEGIFSDKPIVREQDLQISFDNSSVLPEYGTVEDKIFIADADIPNEQSWVVGGHLTLRLQKKDTSFRELTLSFMAMRGYFANIPVLPPRNDPYYPTLYNLTSGALIKQGDEPPSYTMENNDIPAIRYKQQFNTDVVRILICKDKGTKEIDPKDISTCRLIDHGYAVSKKRNYKESEVYIFSWTGGYFENLTFHTFNDTQTLYFLGDWTRPSLPNITNRSSVTWVSPRFIINPTVHDKV</sequence>
<keyword evidence="2" id="KW-0134">Cell wall</keyword>
<evidence type="ECO:0000256" key="9">
    <source>
        <dbReference type="PROSITE-ProRule" id="PRU01240"/>
    </source>
</evidence>
<dbReference type="InterPro" id="IPR036852">
    <property type="entry name" value="Peptidase_S8/S53_dom_sf"/>
</dbReference>
<evidence type="ECO:0000256" key="3">
    <source>
        <dbReference type="ARBA" id="ARBA00022525"/>
    </source>
</evidence>
<feature type="domain" description="PA" evidence="12">
    <location>
        <begin position="303"/>
        <end position="383"/>
    </location>
</feature>
<dbReference type="Proteomes" id="UP001150925">
    <property type="component" value="Unassembled WGS sequence"/>
</dbReference>
<keyword evidence="6 9" id="KW-0378">Hydrolase</keyword>
<reference evidence="13" key="1">
    <citation type="submission" date="2022-07" db="EMBL/GenBank/DDBJ databases">
        <title>Phylogenomic reconstructions and comparative analyses of Kickxellomycotina fungi.</title>
        <authorList>
            <person name="Reynolds N.K."/>
            <person name="Stajich J.E."/>
            <person name="Barry K."/>
            <person name="Grigoriev I.V."/>
            <person name="Crous P."/>
            <person name="Smith M.E."/>
        </authorList>
    </citation>
    <scope>NUCLEOTIDE SEQUENCE</scope>
    <source>
        <strain evidence="13">RSA 1196</strain>
    </source>
</reference>
<comment type="caution">
    <text evidence="13">The sequence shown here is derived from an EMBL/GenBank/DDBJ whole genome shotgun (WGS) entry which is preliminary data.</text>
</comment>
<dbReference type="Pfam" id="PF02225">
    <property type="entry name" value="PA"/>
    <property type="match status" value="1"/>
</dbReference>
<dbReference type="InterPro" id="IPR000209">
    <property type="entry name" value="Peptidase_S8/S53_dom"/>
</dbReference>
<evidence type="ECO:0000259" key="12">
    <source>
        <dbReference type="Pfam" id="PF02225"/>
    </source>
</evidence>
<evidence type="ECO:0000256" key="2">
    <source>
        <dbReference type="ARBA" id="ARBA00022512"/>
    </source>
</evidence>
<dbReference type="InterPro" id="IPR034187">
    <property type="entry name" value="Peptidases_S8_5"/>
</dbReference>
<dbReference type="EMBL" id="JANBPY010001124">
    <property type="protein sequence ID" value="KAJ1961514.1"/>
    <property type="molecule type" value="Genomic_DNA"/>
</dbReference>
<evidence type="ECO:0000313" key="14">
    <source>
        <dbReference type="Proteomes" id="UP001150925"/>
    </source>
</evidence>
<keyword evidence="4 9" id="KW-0645">Protease</keyword>
<dbReference type="PROSITE" id="PS00138">
    <property type="entry name" value="SUBTILASE_SER"/>
    <property type="match status" value="1"/>
</dbReference>
<dbReference type="PROSITE" id="PS51892">
    <property type="entry name" value="SUBTILASE"/>
    <property type="match status" value="1"/>
</dbReference>
<evidence type="ECO:0000259" key="11">
    <source>
        <dbReference type="Pfam" id="PF00082"/>
    </source>
</evidence>
<dbReference type="PANTHER" id="PTHR43806">
    <property type="entry name" value="PEPTIDASE S8"/>
    <property type="match status" value="1"/>
</dbReference>
<dbReference type="InterPro" id="IPR003137">
    <property type="entry name" value="PA_domain"/>
</dbReference>
<keyword evidence="14" id="KW-1185">Reference proteome</keyword>
<proteinExistence type="inferred from homology"/>
<evidence type="ECO:0000256" key="8">
    <source>
        <dbReference type="PIRSR" id="PIRSR615500-1"/>
    </source>
</evidence>
<evidence type="ECO:0000256" key="4">
    <source>
        <dbReference type="ARBA" id="ARBA00022670"/>
    </source>
</evidence>
<evidence type="ECO:0000256" key="5">
    <source>
        <dbReference type="ARBA" id="ARBA00022729"/>
    </source>
</evidence>
<comment type="similarity">
    <text evidence="1 9 10">Belongs to the peptidase S8 family.</text>
</comment>
<keyword evidence="5" id="KW-0732">Signal</keyword>
<dbReference type="Pfam" id="PF00082">
    <property type="entry name" value="Peptidase_S8"/>
    <property type="match status" value="1"/>
</dbReference>
<protein>
    <submittedName>
        <fullName evidence="13">Uncharacterized protein</fullName>
    </submittedName>
</protein>
<keyword evidence="7 9" id="KW-0720">Serine protease</keyword>
<dbReference type="OrthoDB" id="10256524at2759"/>
<dbReference type="SUPFAM" id="SSF52743">
    <property type="entry name" value="Subtilisin-like"/>
    <property type="match status" value="1"/>
</dbReference>
<feature type="active site" description="Charge relay system" evidence="8 9">
    <location>
        <position position="455"/>
    </location>
</feature>
<dbReference type="InterPro" id="IPR050131">
    <property type="entry name" value="Peptidase_S8_subtilisin-like"/>
</dbReference>
<name>A0A9W8AQ63_9FUNG</name>
<dbReference type="Gene3D" id="3.50.30.30">
    <property type="match status" value="1"/>
</dbReference>
<dbReference type="PANTHER" id="PTHR43806:SF66">
    <property type="entry name" value="SERIN ENDOPEPTIDASE"/>
    <property type="match status" value="1"/>
</dbReference>
<evidence type="ECO:0000256" key="1">
    <source>
        <dbReference type="ARBA" id="ARBA00011073"/>
    </source>
</evidence>
<dbReference type="SUPFAM" id="SSF52025">
    <property type="entry name" value="PA domain"/>
    <property type="match status" value="1"/>
</dbReference>
<keyword evidence="3" id="KW-0964">Secreted</keyword>
<dbReference type="PRINTS" id="PR00723">
    <property type="entry name" value="SUBTILISIN"/>
</dbReference>
<dbReference type="InterPro" id="IPR023828">
    <property type="entry name" value="Peptidase_S8_Ser-AS"/>
</dbReference>
<feature type="domain" description="Peptidase S8/S53" evidence="11">
    <location>
        <begin position="86"/>
        <end position="508"/>
    </location>
</feature>
<dbReference type="AlphaFoldDB" id="A0A9W8AQ63"/>
<gene>
    <name evidence="13" type="ORF">IWQ62_003840</name>
</gene>
<evidence type="ECO:0000313" key="13">
    <source>
        <dbReference type="EMBL" id="KAJ1961514.1"/>
    </source>
</evidence>